<dbReference type="AlphaFoldDB" id="A0A0B2UJ10"/>
<dbReference type="InterPro" id="IPR035647">
    <property type="entry name" value="EFG_III/V"/>
</dbReference>
<reference evidence="3 4" key="1">
    <citation type="journal article" date="2014" name="MBio">
        <title>The Ordospora colligata genome; evolution of extreme reduction in microsporidia and host-to-parasite horizontal gene transfer.</title>
        <authorList>
            <person name="Pombert J.-F."/>
            <person name="Haag K.L."/>
            <person name="Beidas S."/>
            <person name="Ebert D."/>
            <person name="Keeling P.J."/>
        </authorList>
    </citation>
    <scope>NUCLEOTIDE SEQUENCE [LARGE SCALE GENOMIC DNA]</scope>
    <source>
        <strain evidence="3 4">OC4</strain>
    </source>
</reference>
<dbReference type="VEuPathDB" id="MicrosporidiaDB:M896_100260"/>
<dbReference type="NCBIfam" id="TIGR00231">
    <property type="entry name" value="small_GTP"/>
    <property type="match status" value="1"/>
</dbReference>
<name>A0A0B2UJ10_9MICR</name>
<dbReference type="Proteomes" id="UP000031056">
    <property type="component" value="Unassembled WGS sequence"/>
</dbReference>
<gene>
    <name evidence="3" type="ORF">M896_100260</name>
</gene>
<dbReference type="EMBL" id="JOKQ01000010">
    <property type="protein sequence ID" value="KHN69042.1"/>
    <property type="molecule type" value="Genomic_DNA"/>
</dbReference>
<dbReference type="GO" id="GO:0005525">
    <property type="term" value="F:GTP binding"/>
    <property type="evidence" value="ECO:0007669"/>
    <property type="project" value="InterPro"/>
</dbReference>
<dbReference type="PANTHER" id="PTHR42908">
    <property type="entry name" value="TRANSLATION ELONGATION FACTOR-RELATED"/>
    <property type="match status" value="1"/>
</dbReference>
<dbReference type="GO" id="GO:0005829">
    <property type="term" value="C:cytosol"/>
    <property type="evidence" value="ECO:0007669"/>
    <property type="project" value="TreeGrafter"/>
</dbReference>
<dbReference type="GO" id="GO:0003924">
    <property type="term" value="F:GTPase activity"/>
    <property type="evidence" value="ECO:0007669"/>
    <property type="project" value="InterPro"/>
</dbReference>
<feature type="domain" description="Elongation factor EFG" evidence="2">
    <location>
        <begin position="539"/>
        <end position="619"/>
    </location>
</feature>
<dbReference type="InterPro" id="IPR005225">
    <property type="entry name" value="Small_GTP-bd"/>
</dbReference>
<dbReference type="GO" id="GO:0046540">
    <property type="term" value="C:U4/U6 x U5 tri-snRNP complex"/>
    <property type="evidence" value="ECO:0007669"/>
    <property type="project" value="TreeGrafter"/>
</dbReference>
<dbReference type="Gene3D" id="3.40.50.300">
    <property type="entry name" value="P-loop containing nucleotide triphosphate hydrolases"/>
    <property type="match status" value="1"/>
</dbReference>
<comment type="caution">
    <text evidence="3">The sequence shown here is derived from an EMBL/GenBank/DDBJ whole genome shotgun (WGS) entry which is preliminary data.</text>
</comment>
<dbReference type="GeneID" id="26262436"/>
<dbReference type="GO" id="GO:0071007">
    <property type="term" value="C:U2-type catalytic step 2 spliceosome"/>
    <property type="evidence" value="ECO:0007669"/>
    <property type="project" value="TreeGrafter"/>
</dbReference>
<proteinExistence type="predicted"/>
<feature type="domain" description="Tr-type G" evidence="1">
    <location>
        <begin position="57"/>
        <end position="229"/>
    </location>
</feature>
<keyword evidence="4" id="KW-1185">Reference proteome</keyword>
<accession>A0A0B2UJ10</accession>
<evidence type="ECO:0008006" key="5">
    <source>
        <dbReference type="Google" id="ProtNLM"/>
    </source>
</evidence>
<dbReference type="Pfam" id="PF00679">
    <property type="entry name" value="EFG_C"/>
    <property type="match status" value="1"/>
</dbReference>
<dbReference type="HOGENOM" id="CLU_439421_0_0_1"/>
<dbReference type="SUPFAM" id="SSF52540">
    <property type="entry name" value="P-loop containing nucleoside triphosphate hydrolases"/>
    <property type="match status" value="1"/>
</dbReference>
<dbReference type="InParanoid" id="A0A0B2UJ10"/>
<evidence type="ECO:0000313" key="3">
    <source>
        <dbReference type="EMBL" id="KHN69042.1"/>
    </source>
</evidence>
<evidence type="ECO:0000259" key="1">
    <source>
        <dbReference type="Pfam" id="PF00009"/>
    </source>
</evidence>
<dbReference type="Gene3D" id="3.30.70.240">
    <property type="match status" value="1"/>
</dbReference>
<dbReference type="InterPro" id="IPR027417">
    <property type="entry name" value="P-loop_NTPase"/>
</dbReference>
<dbReference type="InterPro" id="IPR000640">
    <property type="entry name" value="EFG_V-like"/>
</dbReference>
<evidence type="ECO:0000313" key="4">
    <source>
        <dbReference type="Proteomes" id="UP000031056"/>
    </source>
</evidence>
<sequence length="640" mass="71665">MDKPDWKNVRIVKHTAEILGSKESLYTKQPGSISAESRDLLYLHLVSQSQSRKTVVGLFGYGSAGKTTLVKAFGKECSIRGASVHIHTETLYEKEREATLHVHPMVAFLSGKHTPSHVLTLIDTSGHADMLSQTIQTIECVDIAIVLIDITGHLSLCHRIILDAIRTSKKPSFVILNKFDVIVNDVSLVEKMTNDFINSICSVLEPTAFLIASFKSGWIRLVDKSFNSIFNQIPDRVEKHVQNDLIDILVDIISKSASNSIKQTDLMSILGFILLDNVVLCSIVPNEDTCVGSLITVNDKEMRIESIYIPVCGCLIETDRIASGIGVLVRFDQDEVLNMNTEYVKPEYLIKSITRLLETELYGLSFLDVLKPLRMAECVDGVIRVKLSVDDQGEFESGVKKLKLVYCGLVHHANVLGGPGEAFMDAVLHDLRVMLEIKFEVVAVFCALKEVVVNEFEMNAGERDTTAQAKIYMNEESEINLYTGNQIFVNIESVNGKFTNSSIERLHNNCNEKDYLSAQHLSEKLLNGMLDTVQNGIKVLEPTYLMEIVYMEDANELVCEMICMSKAQVIHESILLHNGMKIKMCLVPVSECFGFESDLRCYSCCLANCTMIPFCWNVLNDTARLDTYIKCMDTINSMHK</sequence>
<protein>
    <recommendedName>
        <fullName evidence="5">Tr-type G domain-containing protein</fullName>
    </recommendedName>
</protein>
<dbReference type="GO" id="GO:0030623">
    <property type="term" value="F:U5 snRNA binding"/>
    <property type="evidence" value="ECO:0007669"/>
    <property type="project" value="TreeGrafter"/>
</dbReference>
<dbReference type="CDD" id="cd00882">
    <property type="entry name" value="Ras_like_GTPase"/>
    <property type="match status" value="1"/>
</dbReference>
<dbReference type="RefSeq" id="XP_014563084.1">
    <property type="nucleotide sequence ID" value="XM_014707598.1"/>
</dbReference>
<dbReference type="Pfam" id="PF00009">
    <property type="entry name" value="GTP_EFTU"/>
    <property type="match status" value="1"/>
</dbReference>
<dbReference type="OrthoDB" id="2193278at2759"/>
<dbReference type="PANTHER" id="PTHR42908:SF6">
    <property type="entry name" value="116 KDA U5 SMALL NUCLEAR RIBONUCLEOPROTEIN COMPONENT"/>
    <property type="match status" value="1"/>
</dbReference>
<dbReference type="SUPFAM" id="SSF54980">
    <property type="entry name" value="EF-G C-terminal domain-like"/>
    <property type="match status" value="1"/>
</dbReference>
<organism evidence="3 4">
    <name type="scientific">Ordospora colligata OC4</name>
    <dbReference type="NCBI Taxonomy" id="1354746"/>
    <lineage>
        <taxon>Eukaryota</taxon>
        <taxon>Fungi</taxon>
        <taxon>Fungi incertae sedis</taxon>
        <taxon>Microsporidia</taxon>
        <taxon>Ordosporidae</taxon>
        <taxon>Ordospora</taxon>
    </lineage>
</organism>
<dbReference type="GO" id="GO:0000398">
    <property type="term" value="P:mRNA splicing, via spliceosome"/>
    <property type="evidence" value="ECO:0007669"/>
    <property type="project" value="TreeGrafter"/>
</dbReference>
<evidence type="ECO:0000259" key="2">
    <source>
        <dbReference type="Pfam" id="PF00679"/>
    </source>
</evidence>
<dbReference type="InterPro" id="IPR000795">
    <property type="entry name" value="T_Tr_GTP-bd_dom"/>
</dbReference>